<dbReference type="InterPro" id="IPR000531">
    <property type="entry name" value="Beta-barrel_TonB"/>
</dbReference>
<evidence type="ECO:0000256" key="7">
    <source>
        <dbReference type="ARBA" id="ARBA00023004"/>
    </source>
</evidence>
<keyword evidence="5 12" id="KW-0812">Transmembrane</keyword>
<dbReference type="Gene3D" id="2.40.170.20">
    <property type="entry name" value="TonB-dependent receptor, beta-barrel domain"/>
    <property type="match status" value="1"/>
</dbReference>
<keyword evidence="10 12" id="KW-0472">Membrane</keyword>
<evidence type="ECO:0000256" key="13">
    <source>
        <dbReference type="RuleBase" id="RU003357"/>
    </source>
</evidence>
<dbReference type="Pfam" id="PF07715">
    <property type="entry name" value="Plug"/>
    <property type="match status" value="1"/>
</dbReference>
<dbReference type="PROSITE" id="PS52016">
    <property type="entry name" value="TONB_DEPENDENT_REC_3"/>
    <property type="match status" value="1"/>
</dbReference>
<name>A0ABZ0W1C2_9BACT</name>
<dbReference type="Gene3D" id="2.170.130.10">
    <property type="entry name" value="TonB-dependent receptor, plug domain"/>
    <property type="match status" value="1"/>
</dbReference>
<evidence type="ECO:0000313" key="18">
    <source>
        <dbReference type="Proteomes" id="UP001325680"/>
    </source>
</evidence>
<proteinExistence type="inferred from homology"/>
<dbReference type="PANTHER" id="PTHR32552:SF68">
    <property type="entry name" value="FERRICHROME OUTER MEMBRANE TRANSPORTER_PHAGE RECEPTOR"/>
    <property type="match status" value="1"/>
</dbReference>
<evidence type="ECO:0000256" key="10">
    <source>
        <dbReference type="ARBA" id="ARBA00023136"/>
    </source>
</evidence>
<keyword evidence="6 14" id="KW-0732">Signal</keyword>
<dbReference type="InterPro" id="IPR012910">
    <property type="entry name" value="Plug_dom"/>
</dbReference>
<evidence type="ECO:0000256" key="2">
    <source>
        <dbReference type="ARBA" id="ARBA00022448"/>
    </source>
</evidence>
<dbReference type="InterPro" id="IPR036942">
    <property type="entry name" value="Beta-barrel_TonB_sf"/>
</dbReference>
<comment type="subcellular location">
    <subcellularLocation>
        <location evidence="1 12">Cell outer membrane</location>
        <topology evidence="1 12">Multi-pass membrane protein</topology>
    </subcellularLocation>
</comment>
<dbReference type="SUPFAM" id="SSF56935">
    <property type="entry name" value="Porins"/>
    <property type="match status" value="1"/>
</dbReference>
<sequence>MKYVLSLFLLLACVVKASAVNEPLSVIKGTVRSSDNKPVANATVQVKNTDRATVTDKNGVFYFRKLEVGTYTIVVSFVGSEPVEQIVEVGNNETTDVSITINSSLQELEEIIIKSARNRYKVDELSGSMRLKTPILNLPQNIQVVTSDALIDQQVFDIVDGITRNASGVIRQGHWDNQYANIRMRGSKLPSFRNGMNIEASWGPTAEDAIMIDRIEFVKGPGSFMLASGEPGGFYNVVTKKPTGQTKGLVNFSMGSYSTYRGGLDFDGKLSKDGKLLYRVAASAQQKDFFTKYNYSNRIVVAPSLKYLINDNTSVTLEYNFQGSKYLSNGNYTFSPKKYADPDIRNNFFYGDPSMEPGKLRDHSAYVYFDHKINDRWEAHAQIAYFNFRMKATSTWANYLTADGGMSRYYSMSDEAGENRFGQFSFSGVEHTGPVKHTILMGADFGNKKFWGDFPTLKSDLYFADSILFNVYNPRYGLPASQIPVVDRSKSIYTRAAAGNYMTVTTYSSAFVHDEMSFFKEKVRLSLGLRFTDMTTVGKTGAADQKDEVFSPRVGLSYSINKSTSVYALFDQTFVPVAGTDFFGNTFKPVRGNDIEGGIKKEWFAGRWMSTISVYNIKRKNALVPDPDASHVVGNQTFNIQAGETTSKGIEVDIVGEILPGLNLTANYAYTDSRITKASTTASSAATVGNRTAYVPYNVTNLWLQYRVQQGFLEGFGLSGGIQSQTGRVVGNSKATNFPDYFRADGGISYQKGRYAISMLVNNLLNNQRLMTAGSMTTPTAALAASKGAVPYYSYIVEARRNMRIGITYRF</sequence>
<dbReference type="InterPro" id="IPR008969">
    <property type="entry name" value="CarboxyPept-like_regulatory"/>
</dbReference>
<feature type="chain" id="PRO_5047078045" evidence="14">
    <location>
        <begin position="20"/>
        <end position="811"/>
    </location>
</feature>
<dbReference type="Gene3D" id="2.60.40.1120">
    <property type="entry name" value="Carboxypeptidase-like, regulatory domain"/>
    <property type="match status" value="1"/>
</dbReference>
<evidence type="ECO:0000256" key="3">
    <source>
        <dbReference type="ARBA" id="ARBA00022452"/>
    </source>
</evidence>
<dbReference type="InterPro" id="IPR037066">
    <property type="entry name" value="Plug_dom_sf"/>
</dbReference>
<keyword evidence="2 12" id="KW-0813">Transport</keyword>
<accession>A0ABZ0W1C2</accession>
<feature type="signal peptide" evidence="14">
    <location>
        <begin position="1"/>
        <end position="19"/>
    </location>
</feature>
<dbReference type="RefSeq" id="WP_114791921.1">
    <property type="nucleotide sequence ID" value="NZ_CP139960.1"/>
</dbReference>
<reference evidence="17 18" key="1">
    <citation type="submission" date="2023-12" db="EMBL/GenBank/DDBJ databases">
        <title>Genome sequencing and assembly of bacterial species from a model synthetic community.</title>
        <authorList>
            <person name="Hogle S.L."/>
        </authorList>
    </citation>
    <scope>NUCLEOTIDE SEQUENCE [LARGE SCALE GENOMIC DNA]</scope>
    <source>
        <strain evidence="17 18">HAMBI_3031</strain>
    </source>
</reference>
<evidence type="ECO:0000259" key="15">
    <source>
        <dbReference type="Pfam" id="PF00593"/>
    </source>
</evidence>
<keyword evidence="17" id="KW-0675">Receptor</keyword>
<dbReference type="PANTHER" id="PTHR32552">
    <property type="entry name" value="FERRICHROME IRON RECEPTOR-RELATED"/>
    <property type="match status" value="1"/>
</dbReference>
<evidence type="ECO:0000256" key="1">
    <source>
        <dbReference type="ARBA" id="ARBA00004571"/>
    </source>
</evidence>
<keyword evidence="18" id="KW-1185">Reference proteome</keyword>
<dbReference type="InterPro" id="IPR039426">
    <property type="entry name" value="TonB-dep_rcpt-like"/>
</dbReference>
<evidence type="ECO:0000256" key="9">
    <source>
        <dbReference type="ARBA" id="ARBA00023077"/>
    </source>
</evidence>
<keyword evidence="8" id="KW-0406">Ion transport</keyword>
<keyword evidence="11 12" id="KW-0998">Cell outer membrane</keyword>
<evidence type="ECO:0000256" key="11">
    <source>
        <dbReference type="ARBA" id="ARBA00023237"/>
    </source>
</evidence>
<keyword evidence="7" id="KW-0408">Iron</keyword>
<evidence type="ECO:0000256" key="6">
    <source>
        <dbReference type="ARBA" id="ARBA00022729"/>
    </source>
</evidence>
<protein>
    <submittedName>
        <fullName evidence="17">TonB-dependent receptor</fullName>
    </submittedName>
</protein>
<feature type="domain" description="TonB-dependent receptor plug" evidence="16">
    <location>
        <begin position="136"/>
        <end position="233"/>
    </location>
</feature>
<keyword evidence="4" id="KW-0410">Iron transport</keyword>
<evidence type="ECO:0000256" key="8">
    <source>
        <dbReference type="ARBA" id="ARBA00023065"/>
    </source>
</evidence>
<evidence type="ECO:0000256" key="4">
    <source>
        <dbReference type="ARBA" id="ARBA00022496"/>
    </source>
</evidence>
<evidence type="ECO:0000313" key="17">
    <source>
        <dbReference type="EMBL" id="WQD36981.1"/>
    </source>
</evidence>
<gene>
    <name evidence="17" type="ORF">U0035_15010</name>
</gene>
<keyword evidence="3 12" id="KW-1134">Transmembrane beta strand</keyword>
<dbReference type="Pfam" id="PF00593">
    <property type="entry name" value="TonB_dep_Rec_b-barrel"/>
    <property type="match status" value="1"/>
</dbReference>
<dbReference type="Proteomes" id="UP001325680">
    <property type="component" value="Chromosome"/>
</dbReference>
<dbReference type="SUPFAM" id="SSF49464">
    <property type="entry name" value="Carboxypeptidase regulatory domain-like"/>
    <property type="match status" value="1"/>
</dbReference>
<comment type="similarity">
    <text evidence="12 13">Belongs to the TonB-dependent receptor family.</text>
</comment>
<dbReference type="Pfam" id="PF13715">
    <property type="entry name" value="CarbopepD_reg_2"/>
    <property type="match status" value="1"/>
</dbReference>
<keyword evidence="9 13" id="KW-0798">TonB box</keyword>
<evidence type="ECO:0000256" key="12">
    <source>
        <dbReference type="PROSITE-ProRule" id="PRU01360"/>
    </source>
</evidence>
<evidence type="ECO:0000259" key="16">
    <source>
        <dbReference type="Pfam" id="PF07715"/>
    </source>
</evidence>
<evidence type="ECO:0000256" key="5">
    <source>
        <dbReference type="ARBA" id="ARBA00022692"/>
    </source>
</evidence>
<feature type="domain" description="TonB-dependent receptor-like beta-barrel" evidence="15">
    <location>
        <begin position="309"/>
        <end position="764"/>
    </location>
</feature>
<evidence type="ECO:0000256" key="14">
    <source>
        <dbReference type="SAM" id="SignalP"/>
    </source>
</evidence>
<dbReference type="EMBL" id="CP139960">
    <property type="protein sequence ID" value="WQD36981.1"/>
    <property type="molecule type" value="Genomic_DNA"/>
</dbReference>
<organism evidence="17 18">
    <name type="scientific">Niabella yanshanensis</name>
    <dbReference type="NCBI Taxonomy" id="577386"/>
    <lineage>
        <taxon>Bacteria</taxon>
        <taxon>Pseudomonadati</taxon>
        <taxon>Bacteroidota</taxon>
        <taxon>Chitinophagia</taxon>
        <taxon>Chitinophagales</taxon>
        <taxon>Chitinophagaceae</taxon>
        <taxon>Niabella</taxon>
    </lineage>
</organism>
<dbReference type="CDD" id="cd01347">
    <property type="entry name" value="ligand_gated_channel"/>
    <property type="match status" value="1"/>
</dbReference>